<evidence type="ECO:0000256" key="6">
    <source>
        <dbReference type="ARBA" id="ARBA00023141"/>
    </source>
</evidence>
<accession>A0ABT3PW63</accession>
<sequence length="286" mass="31996">MNLTSFLESQEVTRPHYVLFGNPVEHSLSPLMHNLALEYYDMEERYHAVELQSNELSILASYLNKDTLKGANITIPYKQKIAEYLDEIDSAARAVGAVNTIVKKDYRLKGYNTDVSGFLAPLEDYLDDIMGGRSIIFGTGGASRALVTALSRVGMEEIYLVSRKPARINSFNSFENVQIISYPEWNAYGEDAILIVNATPLGMAPRVESSPVGAGEQQYLQDSICYDIVYNPLKTTFLKQAETAGAETIGGLEMLIEQGSRSFEYWTGNSFPLDIIRERLYGKLEE</sequence>
<feature type="binding site" evidence="8">
    <location>
        <position position="230"/>
    </location>
    <ligand>
        <name>shikimate</name>
        <dbReference type="ChEBI" id="CHEBI:36208"/>
    </ligand>
</feature>
<protein>
    <recommendedName>
        <fullName evidence="2 8">Shikimate dehydrogenase (NADP(+))</fullName>
        <shortName evidence="8">SDH</shortName>
        <ecNumber evidence="2 8">1.1.1.25</ecNumber>
    </recommendedName>
</protein>
<dbReference type="PANTHER" id="PTHR21089">
    <property type="entry name" value="SHIKIMATE DEHYDROGENASE"/>
    <property type="match status" value="1"/>
</dbReference>
<dbReference type="InterPro" id="IPR011342">
    <property type="entry name" value="Shikimate_DH"/>
</dbReference>
<comment type="pathway">
    <text evidence="1 8">Metabolic intermediate biosynthesis; chorismate biosynthesis; chorismate from D-erythrose 4-phosphate and phosphoenolpyruvate: step 4/7.</text>
</comment>
<evidence type="ECO:0000256" key="4">
    <source>
        <dbReference type="ARBA" id="ARBA00022857"/>
    </source>
</evidence>
<feature type="binding site" evidence="8">
    <location>
        <position position="251"/>
    </location>
    <ligand>
        <name>NADP(+)</name>
        <dbReference type="ChEBI" id="CHEBI:58349"/>
    </ligand>
</feature>
<evidence type="ECO:0000259" key="9">
    <source>
        <dbReference type="Pfam" id="PF08501"/>
    </source>
</evidence>
<evidence type="ECO:0000256" key="1">
    <source>
        <dbReference type="ARBA" id="ARBA00004871"/>
    </source>
</evidence>
<dbReference type="GO" id="GO:0004764">
    <property type="term" value="F:shikimate 3-dehydrogenase (NADP+) activity"/>
    <property type="evidence" value="ECO:0007669"/>
    <property type="project" value="UniProtKB-EC"/>
</dbReference>
<comment type="similarity">
    <text evidence="8">Belongs to the shikimate dehydrogenase family.</text>
</comment>
<feature type="domain" description="SDH C-terminal" evidence="10">
    <location>
        <begin position="251"/>
        <end position="280"/>
    </location>
</feature>
<evidence type="ECO:0000256" key="7">
    <source>
        <dbReference type="ARBA" id="ARBA00049442"/>
    </source>
</evidence>
<comment type="catalytic activity">
    <reaction evidence="7 8">
        <text>shikimate + NADP(+) = 3-dehydroshikimate + NADPH + H(+)</text>
        <dbReference type="Rhea" id="RHEA:17737"/>
        <dbReference type="ChEBI" id="CHEBI:15378"/>
        <dbReference type="ChEBI" id="CHEBI:16630"/>
        <dbReference type="ChEBI" id="CHEBI:36208"/>
        <dbReference type="ChEBI" id="CHEBI:57783"/>
        <dbReference type="ChEBI" id="CHEBI:58349"/>
        <dbReference type="EC" id="1.1.1.25"/>
    </reaction>
</comment>
<dbReference type="SUPFAM" id="SSF51735">
    <property type="entry name" value="NAD(P)-binding Rossmann-fold domains"/>
    <property type="match status" value="1"/>
</dbReference>
<evidence type="ECO:0000256" key="5">
    <source>
        <dbReference type="ARBA" id="ARBA00023002"/>
    </source>
</evidence>
<feature type="binding site" evidence="8">
    <location>
        <position position="74"/>
    </location>
    <ligand>
        <name>shikimate</name>
        <dbReference type="ChEBI" id="CHEBI:36208"/>
    </ligand>
</feature>
<proteinExistence type="inferred from homology"/>
<dbReference type="EC" id="1.1.1.25" evidence="2 8"/>
<dbReference type="InterPro" id="IPR041121">
    <property type="entry name" value="SDH_C"/>
</dbReference>
<name>A0ABT3PW63_9BACT</name>
<dbReference type="InterPro" id="IPR013708">
    <property type="entry name" value="Shikimate_DH-bd_N"/>
</dbReference>
<evidence type="ECO:0000313" key="11">
    <source>
        <dbReference type="EMBL" id="MCW9712088.1"/>
    </source>
</evidence>
<dbReference type="Proteomes" id="UP001207337">
    <property type="component" value="Unassembled WGS sequence"/>
</dbReference>
<dbReference type="InterPro" id="IPR022893">
    <property type="entry name" value="Shikimate_DH_fam"/>
</dbReference>
<dbReference type="CDD" id="cd01065">
    <property type="entry name" value="NAD_bind_Shikimate_DH"/>
    <property type="match status" value="1"/>
</dbReference>
<dbReference type="Pfam" id="PF18317">
    <property type="entry name" value="SDH_C"/>
    <property type="match status" value="1"/>
</dbReference>
<comment type="subunit">
    <text evidence="8">Homodimer.</text>
</comment>
<dbReference type="InterPro" id="IPR036291">
    <property type="entry name" value="NAD(P)-bd_dom_sf"/>
</dbReference>
<reference evidence="11 12" key="1">
    <citation type="submission" date="2021-11" db="EMBL/GenBank/DDBJ databases">
        <title>Aliifidinibius sp. nov., a new bacterium isolated from saline soil.</title>
        <authorList>
            <person name="Galisteo C."/>
            <person name="De La Haba R."/>
            <person name="Sanchez-Porro C."/>
            <person name="Ventosa A."/>
        </authorList>
    </citation>
    <scope>NUCLEOTIDE SEQUENCE [LARGE SCALE GENOMIC DNA]</scope>
    <source>
        <strain evidence="11 12">KACC 190600</strain>
    </source>
</reference>
<dbReference type="Pfam" id="PF08501">
    <property type="entry name" value="Shikimate_dh_N"/>
    <property type="match status" value="1"/>
</dbReference>
<comment type="function">
    <text evidence="8">Involved in the biosynthesis of the chorismate, which leads to the biosynthesis of aromatic amino acids. Catalyzes the reversible NADPH linked reduction of 3-dehydroshikimate (DHSA) to yield shikimate (SA).</text>
</comment>
<dbReference type="InterPro" id="IPR046346">
    <property type="entry name" value="Aminoacid_DH-like_N_sf"/>
</dbReference>
<evidence type="ECO:0000256" key="2">
    <source>
        <dbReference type="ARBA" id="ARBA00012962"/>
    </source>
</evidence>
<comment type="caution">
    <text evidence="8">Lacks conserved residue(s) required for the propagation of feature annotation.</text>
</comment>
<feature type="binding site" evidence="8">
    <location>
        <position position="258"/>
    </location>
    <ligand>
        <name>shikimate</name>
        <dbReference type="ChEBI" id="CHEBI:36208"/>
    </ligand>
</feature>
<dbReference type="HAMAP" id="MF_00222">
    <property type="entry name" value="Shikimate_DH_AroE"/>
    <property type="match status" value="1"/>
</dbReference>
<keyword evidence="5 8" id="KW-0560">Oxidoreductase</keyword>
<feature type="active site" description="Proton acceptor" evidence="8">
    <location>
        <position position="78"/>
    </location>
</feature>
<dbReference type="NCBIfam" id="TIGR00507">
    <property type="entry name" value="aroE"/>
    <property type="match status" value="1"/>
</dbReference>
<comment type="caution">
    <text evidence="11">The sequence shown here is derived from an EMBL/GenBank/DDBJ whole genome shotgun (WGS) entry which is preliminary data.</text>
</comment>
<feature type="binding site" evidence="8">
    <location>
        <position position="99"/>
    </location>
    <ligand>
        <name>shikimate</name>
        <dbReference type="ChEBI" id="CHEBI:36208"/>
    </ligand>
</feature>
<evidence type="ECO:0000313" key="12">
    <source>
        <dbReference type="Proteomes" id="UP001207337"/>
    </source>
</evidence>
<evidence type="ECO:0000256" key="3">
    <source>
        <dbReference type="ARBA" id="ARBA00022605"/>
    </source>
</evidence>
<gene>
    <name evidence="8 11" type="primary">aroE</name>
    <name evidence="11" type="ORF">LQ318_04140</name>
</gene>
<evidence type="ECO:0000256" key="8">
    <source>
        <dbReference type="HAMAP-Rule" id="MF_00222"/>
    </source>
</evidence>
<feature type="binding site" evidence="8">
    <location>
        <position position="228"/>
    </location>
    <ligand>
        <name>NADP(+)</name>
        <dbReference type="ChEBI" id="CHEBI:58349"/>
    </ligand>
</feature>
<keyword evidence="12" id="KW-1185">Reference proteome</keyword>
<dbReference type="SUPFAM" id="SSF53223">
    <property type="entry name" value="Aminoacid dehydrogenase-like, N-terminal domain"/>
    <property type="match status" value="1"/>
</dbReference>
<keyword evidence="4 8" id="KW-0521">NADP</keyword>
<organism evidence="11 12">
    <name type="scientific">Fodinibius salicampi</name>
    <dbReference type="NCBI Taxonomy" id="1920655"/>
    <lineage>
        <taxon>Bacteria</taxon>
        <taxon>Pseudomonadati</taxon>
        <taxon>Balneolota</taxon>
        <taxon>Balneolia</taxon>
        <taxon>Balneolales</taxon>
        <taxon>Balneolaceae</taxon>
        <taxon>Fodinibius</taxon>
    </lineage>
</organism>
<dbReference type="PANTHER" id="PTHR21089:SF1">
    <property type="entry name" value="BIFUNCTIONAL 3-DEHYDROQUINATE DEHYDRATASE_SHIKIMATE DEHYDROGENASE, CHLOROPLASTIC"/>
    <property type="match status" value="1"/>
</dbReference>
<dbReference type="RefSeq" id="WP_265787767.1">
    <property type="nucleotide sequence ID" value="NZ_BAABRS010000001.1"/>
</dbReference>
<feature type="domain" description="Shikimate dehydrogenase substrate binding N-terminal" evidence="9">
    <location>
        <begin position="19"/>
        <end position="101"/>
    </location>
</feature>
<dbReference type="EMBL" id="JAJNDC010000001">
    <property type="protein sequence ID" value="MCW9712088.1"/>
    <property type="molecule type" value="Genomic_DNA"/>
</dbReference>
<feature type="binding site" evidence="8">
    <location>
        <position position="114"/>
    </location>
    <ligand>
        <name>shikimate</name>
        <dbReference type="ChEBI" id="CHEBI:36208"/>
    </ligand>
</feature>
<evidence type="ECO:0000259" key="10">
    <source>
        <dbReference type="Pfam" id="PF18317"/>
    </source>
</evidence>
<dbReference type="Gene3D" id="3.40.50.10860">
    <property type="entry name" value="Leucine Dehydrogenase, chain A, domain 1"/>
    <property type="match status" value="1"/>
</dbReference>
<feature type="binding site" evidence="8">
    <location>
        <begin position="27"/>
        <end position="29"/>
    </location>
    <ligand>
        <name>shikimate</name>
        <dbReference type="ChEBI" id="CHEBI:36208"/>
    </ligand>
</feature>
<keyword evidence="3 8" id="KW-0028">Amino-acid biosynthesis</keyword>
<dbReference type="Gene3D" id="3.40.50.720">
    <property type="entry name" value="NAD(P)-binding Rossmann-like Domain"/>
    <property type="match status" value="1"/>
</dbReference>
<keyword evidence="6 8" id="KW-0057">Aromatic amino acid biosynthesis</keyword>